<dbReference type="Gene3D" id="3.40.50.1820">
    <property type="entry name" value="alpha/beta hydrolase"/>
    <property type="match status" value="1"/>
</dbReference>
<keyword evidence="5 6" id="KW-0720">Serine protease</keyword>
<sequence>MVHGESKRITSADEKIVYPLTHRSDFTFTQHGTTVADPYRWLEDLSSEETKAFVAAQTILGEEYMNKYEAKDKFGERLTQLFNYERFSAPHKRGDYYYFFRNTGLQPQSVLYQQDSLDSEARVFLDINKLEGGKGALATQTFSESGKLYGYGVAKQGSDWTTLYLMDNRGNQLPDKIERTKFAKFAFTHDDKGFFYSSFEPPKDEVTEGDLDMKVNQFKRVYYHTIGASQSEDVVVYVDEEQPTYHPDAVVSEDGKYVIIAIAKACENLNNVYLIDLETEGYEIKKDNKLIKVVNDFSGQYNYLTNKGTTFYFQSNRSAPLSKIVKYDLAKPEEGFVDIVPEAKDVLSNTSVIDHDKLVLQYTHNVKSVLYIHDLTTGKFLNEIKIPVGTVAGTAGRTQDSELFIQFMSYLTPGTIYRYNFKIENEDERLTIFRQANVKNFDSSLFETKQVFYSSKDGTKVPMFITHRKGLKLDGTSPTFVTGYGGYGVTLQAAYTPQYIVFIQHLNGVVAHTGIRGGGEYGETWHKAGVLRNKQNSFDDFIWAIKYLIDEKYTQPSLVAINGASNGGLLVNAVLNQVPEMIGCAVSDVGPADMLRFHKFTVGANWQPDYGFPDDNAEDFHYLLSYSPLHTVHKRHPYPAVALFTSMLDDRVVPVHAYKFIAELQHTAGPLTTRSLVVRIESNAGHGFGKPLTKRLEEITDRFAFIAWALGAKWVDAVPDLEE</sequence>
<dbReference type="InterPro" id="IPR023302">
    <property type="entry name" value="Pept_S9A_N"/>
</dbReference>
<evidence type="ECO:0000256" key="1">
    <source>
        <dbReference type="ARBA" id="ARBA00001070"/>
    </source>
</evidence>
<evidence type="ECO:0000313" key="9">
    <source>
        <dbReference type="EMBL" id="KAF9980731.1"/>
    </source>
</evidence>
<dbReference type="SUPFAM" id="SSF53474">
    <property type="entry name" value="alpha/beta-Hydrolases"/>
    <property type="match status" value="1"/>
</dbReference>
<dbReference type="GO" id="GO:0070012">
    <property type="term" value="F:oligopeptidase activity"/>
    <property type="evidence" value="ECO:0007669"/>
    <property type="project" value="TreeGrafter"/>
</dbReference>
<comment type="catalytic activity">
    <reaction evidence="1">
        <text>Hydrolysis of Pro-|-Xaa &gt;&gt; Ala-|-Xaa in oligopeptides.</text>
        <dbReference type="EC" id="3.4.21.26"/>
    </reaction>
</comment>
<comment type="similarity">
    <text evidence="2 6">Belongs to the peptidase S9A family.</text>
</comment>
<evidence type="ECO:0000259" key="8">
    <source>
        <dbReference type="Pfam" id="PF02897"/>
    </source>
</evidence>
<evidence type="ECO:0000313" key="10">
    <source>
        <dbReference type="Proteomes" id="UP000749646"/>
    </source>
</evidence>
<evidence type="ECO:0000256" key="5">
    <source>
        <dbReference type="ARBA" id="ARBA00022825"/>
    </source>
</evidence>
<dbReference type="InterPro" id="IPR029058">
    <property type="entry name" value="AB_hydrolase_fold"/>
</dbReference>
<dbReference type="PRINTS" id="PR00862">
    <property type="entry name" value="PROLIGOPTASE"/>
</dbReference>
<proteinExistence type="inferred from homology"/>
<dbReference type="FunFam" id="2.130.10.120:FF:000001">
    <property type="entry name" value="Prolyl endopeptidase"/>
    <property type="match status" value="1"/>
</dbReference>
<dbReference type="PROSITE" id="PS00708">
    <property type="entry name" value="PRO_ENDOPEP_SER"/>
    <property type="match status" value="1"/>
</dbReference>
<dbReference type="InterPro" id="IPR001375">
    <property type="entry name" value="Peptidase_S9_cat"/>
</dbReference>
<protein>
    <recommendedName>
        <fullName evidence="6">Prolyl endopeptidase</fullName>
        <ecNumber evidence="6">3.4.21.-</ecNumber>
    </recommendedName>
</protein>
<accession>A0A9P6M8S8</accession>
<dbReference type="Gene3D" id="2.130.10.120">
    <property type="entry name" value="Prolyl oligopeptidase, N-terminal domain"/>
    <property type="match status" value="1"/>
</dbReference>
<gene>
    <name evidence="9" type="ORF">BGZ65_004747</name>
</gene>
<keyword evidence="3 6" id="KW-0645">Protease</keyword>
<dbReference type="PANTHER" id="PTHR42881:SF2">
    <property type="entry name" value="PROLYL ENDOPEPTIDASE"/>
    <property type="match status" value="1"/>
</dbReference>
<dbReference type="Pfam" id="PF00326">
    <property type="entry name" value="Peptidase_S9"/>
    <property type="match status" value="1"/>
</dbReference>
<dbReference type="EC" id="3.4.21.-" evidence="6"/>
<evidence type="ECO:0000256" key="3">
    <source>
        <dbReference type="ARBA" id="ARBA00022670"/>
    </source>
</evidence>
<dbReference type="EMBL" id="JAAAHW010003797">
    <property type="protein sequence ID" value="KAF9980731.1"/>
    <property type="molecule type" value="Genomic_DNA"/>
</dbReference>
<dbReference type="InterPro" id="IPR002470">
    <property type="entry name" value="Peptidase_S9A"/>
</dbReference>
<reference evidence="9" key="1">
    <citation type="journal article" date="2020" name="Fungal Divers.">
        <title>Resolving the Mortierellaceae phylogeny through synthesis of multi-gene phylogenetics and phylogenomics.</title>
        <authorList>
            <person name="Vandepol N."/>
            <person name="Liber J."/>
            <person name="Desiro A."/>
            <person name="Na H."/>
            <person name="Kennedy M."/>
            <person name="Barry K."/>
            <person name="Grigoriev I.V."/>
            <person name="Miller A.N."/>
            <person name="O'Donnell K."/>
            <person name="Stajich J.E."/>
            <person name="Bonito G."/>
        </authorList>
    </citation>
    <scope>NUCLEOTIDE SEQUENCE</scope>
    <source>
        <strain evidence="9">MES-2147</strain>
    </source>
</reference>
<dbReference type="Pfam" id="PF02897">
    <property type="entry name" value="Peptidase_S9_N"/>
    <property type="match status" value="1"/>
</dbReference>
<evidence type="ECO:0000259" key="7">
    <source>
        <dbReference type="Pfam" id="PF00326"/>
    </source>
</evidence>
<dbReference type="GO" id="GO:0004252">
    <property type="term" value="F:serine-type endopeptidase activity"/>
    <property type="evidence" value="ECO:0007669"/>
    <property type="project" value="UniProtKB-UniRule"/>
</dbReference>
<name>A0A9P6M8S8_9FUNG</name>
<keyword evidence="10" id="KW-1185">Reference proteome</keyword>
<dbReference type="OrthoDB" id="248387at2759"/>
<dbReference type="FunFam" id="3.40.50.1820:FF:000005">
    <property type="entry name" value="Prolyl endopeptidase"/>
    <property type="match status" value="1"/>
</dbReference>
<dbReference type="Proteomes" id="UP000749646">
    <property type="component" value="Unassembled WGS sequence"/>
</dbReference>
<comment type="caution">
    <text evidence="9">The sequence shown here is derived from an EMBL/GenBank/DDBJ whole genome shotgun (WGS) entry which is preliminary data.</text>
</comment>
<evidence type="ECO:0000256" key="6">
    <source>
        <dbReference type="RuleBase" id="RU368024"/>
    </source>
</evidence>
<evidence type="ECO:0000256" key="2">
    <source>
        <dbReference type="ARBA" id="ARBA00005228"/>
    </source>
</evidence>
<feature type="domain" description="Peptidase S9 prolyl oligopeptidase catalytic" evidence="7">
    <location>
        <begin position="501"/>
        <end position="711"/>
    </location>
</feature>
<dbReference type="InterPro" id="IPR051167">
    <property type="entry name" value="Prolyl_oligopep/macrocyclase"/>
</dbReference>
<dbReference type="GO" id="GO:0006508">
    <property type="term" value="P:proteolysis"/>
    <property type="evidence" value="ECO:0007669"/>
    <property type="project" value="UniProtKB-KW"/>
</dbReference>
<feature type="domain" description="Peptidase S9A N-terminal" evidence="8">
    <location>
        <begin position="25"/>
        <end position="424"/>
    </location>
</feature>
<keyword evidence="4 6" id="KW-0378">Hydrolase</keyword>
<dbReference type="GO" id="GO:0005829">
    <property type="term" value="C:cytosol"/>
    <property type="evidence" value="ECO:0007669"/>
    <property type="project" value="TreeGrafter"/>
</dbReference>
<dbReference type="InterPro" id="IPR002471">
    <property type="entry name" value="Pept_S9_AS"/>
</dbReference>
<dbReference type="PANTHER" id="PTHR42881">
    <property type="entry name" value="PROLYL ENDOPEPTIDASE"/>
    <property type="match status" value="1"/>
</dbReference>
<organism evidence="9 10">
    <name type="scientific">Modicella reniformis</name>
    <dbReference type="NCBI Taxonomy" id="1440133"/>
    <lineage>
        <taxon>Eukaryota</taxon>
        <taxon>Fungi</taxon>
        <taxon>Fungi incertae sedis</taxon>
        <taxon>Mucoromycota</taxon>
        <taxon>Mortierellomycotina</taxon>
        <taxon>Mortierellomycetes</taxon>
        <taxon>Mortierellales</taxon>
        <taxon>Mortierellaceae</taxon>
        <taxon>Modicella</taxon>
    </lineage>
</organism>
<dbReference type="SUPFAM" id="SSF50993">
    <property type="entry name" value="Peptidase/esterase 'gauge' domain"/>
    <property type="match status" value="1"/>
</dbReference>
<evidence type="ECO:0000256" key="4">
    <source>
        <dbReference type="ARBA" id="ARBA00022801"/>
    </source>
</evidence>
<dbReference type="AlphaFoldDB" id="A0A9P6M8S8"/>